<dbReference type="STRING" id="860235.AOZ06_39170"/>
<evidence type="ECO:0000313" key="3">
    <source>
        <dbReference type="EMBL" id="ALG12093.1"/>
    </source>
</evidence>
<proteinExistence type="predicted"/>
<keyword evidence="1" id="KW-0732">Signal</keyword>
<dbReference type="InterPro" id="IPR025507">
    <property type="entry name" value="DUF4394"/>
</dbReference>
<sequence>MRRPIRTAVVGACVLAAGLSGTAATAAPAKQGSHRGGDLFVLSQSGVLTRHDAALRLIPKSSKRITGVAKNDRLIGLDSRPATGGLYALSRSGQLYRIDAATAAATAVGSPIALQGKAIGFDFNPTVDRIRVVTDTGQNLRLHPDTGAVAGTDTPLSYPSENRTPQVTASGYTNSVAGATSTALYGLDSARDSLVKQGSLPGETPVVSPNTGQLTTIGRLGLNIGAVNGFDITGTASAGAYNPRDYKAVAAVRVHGLTLLVSVDLTTGRARAVSPLLTDVAGLTFAG</sequence>
<name>A0A0N9IC29_9PSEU</name>
<feature type="chain" id="PRO_5006036047" description="DUF4394 domain-containing protein" evidence="1">
    <location>
        <begin position="27"/>
        <end position="287"/>
    </location>
</feature>
<keyword evidence="4" id="KW-1185">Reference proteome</keyword>
<reference evidence="3 4" key="1">
    <citation type="submission" date="2015-07" db="EMBL/GenBank/DDBJ databases">
        <title>Genome sequencing of Kibdelosporangium phytohabitans.</title>
        <authorList>
            <person name="Qin S."/>
            <person name="Xing K."/>
        </authorList>
    </citation>
    <scope>NUCLEOTIDE SEQUENCE [LARGE SCALE GENOMIC DNA]</scope>
    <source>
        <strain evidence="3 4">KLBMP1111</strain>
    </source>
</reference>
<dbReference type="EMBL" id="CP012752">
    <property type="protein sequence ID" value="ALG12093.1"/>
    <property type="molecule type" value="Genomic_DNA"/>
</dbReference>
<protein>
    <recommendedName>
        <fullName evidence="2">DUF4394 domain-containing protein</fullName>
    </recommendedName>
</protein>
<evidence type="ECO:0000259" key="2">
    <source>
        <dbReference type="Pfam" id="PF14339"/>
    </source>
</evidence>
<feature type="signal peptide" evidence="1">
    <location>
        <begin position="1"/>
        <end position="26"/>
    </location>
</feature>
<evidence type="ECO:0000313" key="4">
    <source>
        <dbReference type="Proteomes" id="UP000063699"/>
    </source>
</evidence>
<dbReference type="KEGG" id="kphy:AOZ06_39170"/>
<dbReference type="Proteomes" id="UP000063699">
    <property type="component" value="Chromosome"/>
</dbReference>
<dbReference type="Pfam" id="PF14339">
    <property type="entry name" value="DUF4394"/>
    <property type="match status" value="1"/>
</dbReference>
<evidence type="ECO:0000256" key="1">
    <source>
        <dbReference type="SAM" id="SignalP"/>
    </source>
</evidence>
<organism evidence="3 4">
    <name type="scientific">Kibdelosporangium phytohabitans</name>
    <dbReference type="NCBI Taxonomy" id="860235"/>
    <lineage>
        <taxon>Bacteria</taxon>
        <taxon>Bacillati</taxon>
        <taxon>Actinomycetota</taxon>
        <taxon>Actinomycetes</taxon>
        <taxon>Pseudonocardiales</taxon>
        <taxon>Pseudonocardiaceae</taxon>
        <taxon>Kibdelosporangium</taxon>
    </lineage>
</organism>
<feature type="domain" description="DUF4394" evidence="2">
    <location>
        <begin position="60"/>
        <end position="278"/>
    </location>
</feature>
<gene>
    <name evidence="3" type="ORF">AOZ06_39170</name>
</gene>
<accession>A0A0N9IC29</accession>
<dbReference type="AlphaFoldDB" id="A0A0N9IC29"/>